<name>A0A8R1IQG7_CAEJA</name>
<feature type="compositionally biased region" description="Basic and acidic residues" evidence="1">
    <location>
        <begin position="69"/>
        <end position="79"/>
    </location>
</feature>
<reference evidence="2" key="2">
    <citation type="submission" date="2022-06" db="UniProtKB">
        <authorList>
            <consortium name="EnsemblMetazoa"/>
        </authorList>
    </citation>
    <scope>IDENTIFICATION</scope>
    <source>
        <strain evidence="2">DF5081</strain>
    </source>
</reference>
<organism evidence="2 3">
    <name type="scientific">Caenorhabditis japonica</name>
    <dbReference type="NCBI Taxonomy" id="281687"/>
    <lineage>
        <taxon>Eukaryota</taxon>
        <taxon>Metazoa</taxon>
        <taxon>Ecdysozoa</taxon>
        <taxon>Nematoda</taxon>
        <taxon>Chromadorea</taxon>
        <taxon>Rhabditida</taxon>
        <taxon>Rhabditina</taxon>
        <taxon>Rhabditomorpha</taxon>
        <taxon>Rhabditoidea</taxon>
        <taxon>Rhabditidae</taxon>
        <taxon>Peloderinae</taxon>
        <taxon>Caenorhabditis</taxon>
    </lineage>
</organism>
<keyword evidence="3" id="KW-1185">Reference proteome</keyword>
<feature type="region of interest" description="Disordered" evidence="1">
    <location>
        <begin position="14"/>
        <end position="79"/>
    </location>
</feature>
<reference evidence="3" key="1">
    <citation type="submission" date="2010-08" db="EMBL/GenBank/DDBJ databases">
        <authorList>
            <consortium name="Caenorhabditis japonica Sequencing Consortium"/>
            <person name="Wilson R.K."/>
        </authorList>
    </citation>
    <scope>NUCLEOTIDE SEQUENCE [LARGE SCALE GENOMIC DNA]</scope>
    <source>
        <strain evidence="3">DF5081</strain>
    </source>
</reference>
<dbReference type="EnsemblMetazoa" id="CJA41127.1">
    <property type="protein sequence ID" value="CJA41127.1"/>
    <property type="gene ID" value="WBGene00216975"/>
</dbReference>
<sequence>MTWMTWMTQKAAIKAERNHHQSTHTFDSSSTDYSRSTYHGQKGSHHRGFHGVSPFGRGAPSTAGSTSVGEERRERIPFR</sequence>
<dbReference type="Proteomes" id="UP000005237">
    <property type="component" value="Unassembled WGS sequence"/>
</dbReference>
<evidence type="ECO:0000313" key="3">
    <source>
        <dbReference type="Proteomes" id="UP000005237"/>
    </source>
</evidence>
<evidence type="ECO:0000256" key="1">
    <source>
        <dbReference type="SAM" id="MobiDB-lite"/>
    </source>
</evidence>
<proteinExistence type="predicted"/>
<dbReference type="AlphaFoldDB" id="A0A8R1IQG7"/>
<evidence type="ECO:0000313" key="2">
    <source>
        <dbReference type="EnsemblMetazoa" id="CJA41127.1"/>
    </source>
</evidence>
<protein>
    <submittedName>
        <fullName evidence="2">Uncharacterized protein</fullName>
    </submittedName>
</protein>
<accession>A0A8R1IQG7</accession>
<feature type="compositionally biased region" description="Low complexity" evidence="1">
    <location>
        <begin position="27"/>
        <end position="38"/>
    </location>
</feature>